<organism evidence="5 6">
    <name type="scientific">Staphylococcus saccharolyticus</name>
    <dbReference type="NCBI Taxonomy" id="33028"/>
    <lineage>
        <taxon>Bacteria</taxon>
        <taxon>Bacillati</taxon>
        <taxon>Bacillota</taxon>
        <taxon>Bacilli</taxon>
        <taxon>Bacillales</taxon>
        <taxon>Staphylococcaceae</taxon>
        <taxon>Staphylococcus</taxon>
    </lineage>
</organism>
<dbReference type="EMBL" id="UHDZ01000001">
    <property type="protein sequence ID" value="SUM73119.1"/>
    <property type="molecule type" value="Genomic_DNA"/>
</dbReference>
<keyword evidence="3" id="KW-1133">Transmembrane helix</keyword>
<evidence type="ECO:0000256" key="2">
    <source>
        <dbReference type="ARBA" id="ARBA00023136"/>
    </source>
</evidence>
<dbReference type="PANTHER" id="PTHR46825:SF11">
    <property type="entry name" value="PENICILLIN-BINDING PROTEIN 4"/>
    <property type="match status" value="1"/>
</dbReference>
<dbReference type="InterPro" id="IPR050491">
    <property type="entry name" value="AmpC-like"/>
</dbReference>
<keyword evidence="6" id="KW-1185">Reference proteome</keyword>
<dbReference type="PANTHER" id="PTHR46825">
    <property type="entry name" value="D-ALANYL-D-ALANINE-CARBOXYPEPTIDASE/ENDOPEPTIDASE AMPH"/>
    <property type="match status" value="1"/>
</dbReference>
<comment type="subcellular location">
    <subcellularLocation>
        <location evidence="1">Membrane</location>
    </subcellularLocation>
</comment>
<proteinExistence type="predicted"/>
<sequence>MKLNKFKIIFFIIVLVTLIVLVGVLGFKWNKHHMVENHALKKKNDNSTYIEKRDKSLKTPNKLKTVYKKDPMSKEINKYLNETKFSGTVAVFENGKVKINKGYGYQDIEKRKKNSPNTMFLIGSAQKFTTGLLLKQLEVENKVNINDSVTKYLPWFKIDKVITLKDLMLHRSGLFKYEASTNIKNLDQAVKSIQARGINENMYHKHEYNDGNYLVLAKVIENVTGKPYVKNYYDRLGDKYHLKHTAFYDEKPLQNDMAKGYKLNNNTFLFLRPNILDQYYGAGNLYMAPYDMAKLISELQKNKIFSPEITHPILHEFGTAEFPEEYRYGFYVTPYLNRGNGVFFGQIFTVYFNDKYIVVLGTNVSNTPGFVDNEDKMRHIFYNILKQKKPYNTAGVKVK</sequence>
<dbReference type="Proteomes" id="UP000255425">
    <property type="component" value="Unassembled WGS sequence"/>
</dbReference>
<name>A0A380H609_9STAP</name>
<dbReference type="GeneID" id="63936034"/>
<dbReference type="AlphaFoldDB" id="A0A380H609"/>
<dbReference type="InterPro" id="IPR012338">
    <property type="entry name" value="Beta-lactam/transpept-like"/>
</dbReference>
<keyword evidence="2 3" id="KW-0472">Membrane</keyword>
<keyword evidence="3" id="KW-0812">Transmembrane</keyword>
<dbReference type="Pfam" id="PF00144">
    <property type="entry name" value="Beta-lactamase"/>
    <property type="match status" value="1"/>
</dbReference>
<accession>A0A380H609</accession>
<dbReference type="SUPFAM" id="SSF56601">
    <property type="entry name" value="beta-lactamase/transpeptidase-like"/>
    <property type="match status" value="1"/>
</dbReference>
<dbReference type="RefSeq" id="WP_115313649.1">
    <property type="nucleotide sequence ID" value="NZ_CP066042.1"/>
</dbReference>
<evidence type="ECO:0000256" key="1">
    <source>
        <dbReference type="ARBA" id="ARBA00004370"/>
    </source>
</evidence>
<protein>
    <submittedName>
        <fullName evidence="5">Autolysis and methicillin resistant-like protein</fullName>
    </submittedName>
</protein>
<evidence type="ECO:0000313" key="5">
    <source>
        <dbReference type="EMBL" id="SUM73119.1"/>
    </source>
</evidence>
<gene>
    <name evidence="5" type="primary">fmtA</name>
    <name evidence="5" type="ORF">NCTC11807_01991</name>
</gene>
<evidence type="ECO:0000259" key="4">
    <source>
        <dbReference type="Pfam" id="PF00144"/>
    </source>
</evidence>
<evidence type="ECO:0000313" key="6">
    <source>
        <dbReference type="Proteomes" id="UP000255425"/>
    </source>
</evidence>
<feature type="domain" description="Beta-lactamase-related" evidence="4">
    <location>
        <begin position="86"/>
        <end position="371"/>
    </location>
</feature>
<dbReference type="Gene3D" id="3.40.710.10">
    <property type="entry name" value="DD-peptidase/beta-lactamase superfamily"/>
    <property type="match status" value="1"/>
</dbReference>
<evidence type="ECO:0000256" key="3">
    <source>
        <dbReference type="SAM" id="Phobius"/>
    </source>
</evidence>
<dbReference type="GO" id="GO:0016020">
    <property type="term" value="C:membrane"/>
    <property type="evidence" value="ECO:0007669"/>
    <property type="project" value="UniProtKB-SubCell"/>
</dbReference>
<dbReference type="InterPro" id="IPR001466">
    <property type="entry name" value="Beta-lactam-related"/>
</dbReference>
<reference evidence="5 6" key="1">
    <citation type="submission" date="2018-06" db="EMBL/GenBank/DDBJ databases">
        <authorList>
            <consortium name="Pathogen Informatics"/>
            <person name="Doyle S."/>
        </authorList>
    </citation>
    <scope>NUCLEOTIDE SEQUENCE [LARGE SCALE GENOMIC DNA]</scope>
    <source>
        <strain evidence="5 6">NCTC11807</strain>
    </source>
</reference>
<feature type="transmembrane region" description="Helical" evidence="3">
    <location>
        <begin position="6"/>
        <end position="27"/>
    </location>
</feature>